<dbReference type="Proteomes" id="UP000005824">
    <property type="component" value="Unassembled WGS sequence"/>
</dbReference>
<comment type="caution">
    <text evidence="1">The sequence shown here is derived from an EMBL/GenBank/DDBJ whole genome shotgun (WGS) entry which is preliminary data.</text>
</comment>
<name>B4DAE8_9BACT</name>
<protein>
    <recommendedName>
        <fullName evidence="3">Ribbon-helix-helix protein CopG domain-containing protein</fullName>
    </recommendedName>
</protein>
<evidence type="ECO:0008006" key="3">
    <source>
        <dbReference type="Google" id="ProtNLM"/>
    </source>
</evidence>
<proteinExistence type="predicted"/>
<gene>
    <name evidence="1" type="ORF">CfE428DRAFT_5889</name>
</gene>
<keyword evidence="2" id="KW-1185">Reference proteome</keyword>
<evidence type="ECO:0000313" key="2">
    <source>
        <dbReference type="Proteomes" id="UP000005824"/>
    </source>
</evidence>
<accession>B4DAE8</accession>
<sequence>MKTLTVKIPSPLFVEIASAAKARKTSKSVIVRERLAQTARPSASLWDQMEDLVIEGDELPKDLSPTRSI</sequence>
<organism evidence="1 2">
    <name type="scientific">Chthoniobacter flavus Ellin428</name>
    <dbReference type="NCBI Taxonomy" id="497964"/>
    <lineage>
        <taxon>Bacteria</taxon>
        <taxon>Pseudomonadati</taxon>
        <taxon>Verrucomicrobiota</taxon>
        <taxon>Spartobacteria</taxon>
        <taxon>Chthoniobacterales</taxon>
        <taxon>Chthoniobacteraceae</taxon>
        <taxon>Chthoniobacter</taxon>
    </lineage>
</organism>
<dbReference type="RefSeq" id="WP_006983209.1">
    <property type="nucleotide sequence ID" value="NZ_ABVL01000030.1"/>
</dbReference>
<dbReference type="InParanoid" id="B4DAE8"/>
<evidence type="ECO:0000313" key="1">
    <source>
        <dbReference type="EMBL" id="EDY16609.1"/>
    </source>
</evidence>
<dbReference type="AlphaFoldDB" id="B4DAE8"/>
<reference evidence="1 2" key="1">
    <citation type="journal article" date="2011" name="J. Bacteriol.">
        <title>Genome sequence of Chthoniobacter flavus Ellin428, an aerobic heterotrophic soil bacterium.</title>
        <authorList>
            <person name="Kant R."/>
            <person name="van Passel M.W."/>
            <person name="Palva A."/>
            <person name="Lucas S."/>
            <person name="Lapidus A."/>
            <person name="Glavina Del Rio T."/>
            <person name="Dalin E."/>
            <person name="Tice H."/>
            <person name="Bruce D."/>
            <person name="Goodwin L."/>
            <person name="Pitluck S."/>
            <person name="Larimer F.W."/>
            <person name="Land M.L."/>
            <person name="Hauser L."/>
            <person name="Sangwan P."/>
            <person name="de Vos W.M."/>
            <person name="Janssen P.H."/>
            <person name="Smidt H."/>
        </authorList>
    </citation>
    <scope>NUCLEOTIDE SEQUENCE [LARGE SCALE GENOMIC DNA]</scope>
    <source>
        <strain evidence="1 2">Ellin428</strain>
    </source>
</reference>
<dbReference type="EMBL" id="ABVL01000030">
    <property type="protein sequence ID" value="EDY16609.1"/>
    <property type="molecule type" value="Genomic_DNA"/>
</dbReference>